<protein>
    <submittedName>
        <fullName evidence="5">L-asparaginase</fullName>
    </submittedName>
</protein>
<dbReference type="SUPFAM" id="SSF53774">
    <property type="entry name" value="Glutaminase/Asparaginase"/>
    <property type="match status" value="1"/>
</dbReference>
<dbReference type="CDD" id="cd08964">
    <property type="entry name" value="L-asparaginase_II"/>
    <property type="match status" value="1"/>
</dbReference>
<evidence type="ECO:0000256" key="2">
    <source>
        <dbReference type="ARBA" id="ARBA00022801"/>
    </source>
</evidence>
<comment type="similarity">
    <text evidence="1">Belongs to the asparaginase 1 family.</text>
</comment>
<dbReference type="PANTHER" id="PTHR11707:SF28">
    <property type="entry name" value="60 KDA LYSOPHOSPHOLIPASE"/>
    <property type="match status" value="1"/>
</dbReference>
<dbReference type="PROSITE" id="PS51732">
    <property type="entry name" value="ASN_GLN_ASE_3"/>
    <property type="match status" value="1"/>
</dbReference>
<reference evidence="5 6" key="1">
    <citation type="submission" date="2019-03" db="EMBL/GenBank/DDBJ databases">
        <title>Genomic Encyclopedia of Type Strains, Phase IV (KMG-IV): sequencing the most valuable type-strain genomes for metagenomic binning, comparative biology and taxonomic classification.</title>
        <authorList>
            <person name="Goeker M."/>
        </authorList>
    </citation>
    <scope>NUCLEOTIDE SEQUENCE [LARGE SCALE GENOMIC DNA]</scope>
    <source>
        <strain evidence="5 6">DSM 25964</strain>
    </source>
</reference>
<dbReference type="AlphaFoldDB" id="A0A4R8M542"/>
<dbReference type="GO" id="GO:0004067">
    <property type="term" value="F:asparaginase activity"/>
    <property type="evidence" value="ECO:0007669"/>
    <property type="project" value="UniProtKB-UniRule"/>
</dbReference>
<name>A0A4R8M542_9BACT</name>
<evidence type="ECO:0000259" key="3">
    <source>
        <dbReference type="Pfam" id="PF00710"/>
    </source>
</evidence>
<dbReference type="Pfam" id="PF00710">
    <property type="entry name" value="Asparaginase"/>
    <property type="match status" value="1"/>
</dbReference>
<keyword evidence="2" id="KW-0378">Hydrolase</keyword>
<dbReference type="Pfam" id="PF17763">
    <property type="entry name" value="Asparaginase_C"/>
    <property type="match status" value="1"/>
</dbReference>
<dbReference type="RefSeq" id="WP_133957742.1">
    <property type="nucleotide sequence ID" value="NZ_SORI01000010.1"/>
</dbReference>
<dbReference type="Gene3D" id="3.40.50.40">
    <property type="match status" value="1"/>
</dbReference>
<dbReference type="SMART" id="SM00870">
    <property type="entry name" value="Asparaginase"/>
    <property type="match status" value="1"/>
</dbReference>
<evidence type="ECO:0000256" key="1">
    <source>
        <dbReference type="ARBA" id="ARBA00010518"/>
    </source>
</evidence>
<dbReference type="InterPro" id="IPR027474">
    <property type="entry name" value="L-asparaginase_N"/>
</dbReference>
<evidence type="ECO:0000313" key="5">
    <source>
        <dbReference type="EMBL" id="TDY59898.1"/>
    </source>
</evidence>
<gene>
    <name evidence="5" type="ORF">C8D99_11025</name>
</gene>
<dbReference type="PIRSF" id="PIRSF001220">
    <property type="entry name" value="L-ASNase_gatD"/>
    <property type="match status" value="1"/>
</dbReference>
<dbReference type="EMBL" id="SORI01000010">
    <property type="protein sequence ID" value="TDY59898.1"/>
    <property type="molecule type" value="Genomic_DNA"/>
</dbReference>
<evidence type="ECO:0000259" key="4">
    <source>
        <dbReference type="Pfam" id="PF17763"/>
    </source>
</evidence>
<dbReference type="InterPro" id="IPR040919">
    <property type="entry name" value="Asparaginase_C"/>
</dbReference>
<comment type="caution">
    <text evidence="5">The sequence shown here is derived from an EMBL/GenBank/DDBJ whole genome shotgun (WGS) entry which is preliminary data.</text>
</comment>
<dbReference type="GO" id="GO:0006528">
    <property type="term" value="P:asparagine metabolic process"/>
    <property type="evidence" value="ECO:0007669"/>
    <property type="project" value="InterPro"/>
</dbReference>
<feature type="domain" description="L-asparaginase N-terminal" evidence="3">
    <location>
        <begin position="6"/>
        <end position="194"/>
    </location>
</feature>
<dbReference type="InterPro" id="IPR027473">
    <property type="entry name" value="L-asparaginase_C"/>
</dbReference>
<dbReference type="InterPro" id="IPR036152">
    <property type="entry name" value="Asp/glu_Ase-like_sf"/>
</dbReference>
<dbReference type="InterPro" id="IPR037152">
    <property type="entry name" value="L-asparaginase_N_sf"/>
</dbReference>
<dbReference type="OrthoDB" id="9788068at2"/>
<organism evidence="5 6">
    <name type="scientific">Aminivibrio pyruvatiphilus</name>
    <dbReference type="NCBI Taxonomy" id="1005740"/>
    <lineage>
        <taxon>Bacteria</taxon>
        <taxon>Thermotogati</taxon>
        <taxon>Synergistota</taxon>
        <taxon>Synergistia</taxon>
        <taxon>Synergistales</taxon>
        <taxon>Aminobacteriaceae</taxon>
        <taxon>Aminivibrio</taxon>
    </lineage>
</organism>
<dbReference type="PRINTS" id="PR00139">
    <property type="entry name" value="ASNGLNASE"/>
</dbReference>
<feature type="domain" description="Asparaginase/glutaminase C-terminal" evidence="4">
    <location>
        <begin position="209"/>
        <end position="327"/>
    </location>
</feature>
<dbReference type="PANTHER" id="PTHR11707">
    <property type="entry name" value="L-ASPARAGINASE"/>
    <property type="match status" value="1"/>
</dbReference>
<dbReference type="InterPro" id="IPR006034">
    <property type="entry name" value="Asparaginase/glutaminase-like"/>
</dbReference>
<dbReference type="Proteomes" id="UP000295066">
    <property type="component" value="Unassembled WGS sequence"/>
</dbReference>
<dbReference type="Gene3D" id="3.40.50.1170">
    <property type="entry name" value="L-asparaginase, N-terminal domain"/>
    <property type="match status" value="1"/>
</dbReference>
<dbReference type="InterPro" id="IPR004550">
    <property type="entry name" value="AsnASE_II"/>
</dbReference>
<keyword evidence="6" id="KW-1185">Reference proteome</keyword>
<evidence type="ECO:0000313" key="6">
    <source>
        <dbReference type="Proteomes" id="UP000295066"/>
    </source>
</evidence>
<sequence length="331" mass="36175">MSNRGKVALVLAGGQIGMKYNPQTNSCQPTVTAEEMLSWLPQELAGKIFVVDWSRQPSSHYTIRMTSDLVQILSKTVVDGADGIVVACGSDTLEEMAYLTDLYWAYPQPVIFTAATLPSDSRGSDASINLYQSVLASFSRECWGMGVLACLQDQLFAASEMTETASQRRNSFSAPDRGPVAQFIGDRVDILRQKRRAQVLEEKGSPARDVELLFASLGSNDKMVEFLASDEKRELDGLVIAGFGSGNVPPSWIPHIKKLVKDDIPVVITSRCPQGHTRGMPYTFEGNMARLLEIGVFDGGGLRPLQARLRLAVALGAGLSRQELQAYLLEE</sequence>
<accession>A0A4R8M542</accession>
<dbReference type="PIRSF" id="PIRSF500176">
    <property type="entry name" value="L_ASNase"/>
    <property type="match status" value="1"/>
</dbReference>
<proteinExistence type="inferred from homology"/>